<protein>
    <submittedName>
        <fullName evidence="1">Uncharacterized protein</fullName>
    </submittedName>
</protein>
<dbReference type="AlphaFoldDB" id="A0A0B3W0Z8"/>
<name>A0A0B3W0Z8_9FIRM</name>
<keyword evidence="2" id="KW-1185">Reference proteome</keyword>
<evidence type="ECO:0000313" key="2">
    <source>
        <dbReference type="Proteomes" id="UP000031189"/>
    </source>
</evidence>
<reference evidence="1 2" key="1">
    <citation type="submission" date="2014-12" db="EMBL/GenBank/DDBJ databases">
        <title>Draft genome sequence of Terrisporobacter sp. 08-306576, isolated from the blood culture of a bacteremia patient.</title>
        <authorList>
            <person name="Lund L.C."/>
            <person name="Sydenham T.V."/>
            <person name="Hogh S.V."/>
            <person name="Skov M.N."/>
            <person name="Kemp M."/>
            <person name="Justesen U.S."/>
        </authorList>
    </citation>
    <scope>NUCLEOTIDE SEQUENCE [LARGE SCALE GENOMIC DNA]</scope>
    <source>
        <strain evidence="1 2">08-306576</strain>
    </source>
</reference>
<dbReference type="OrthoDB" id="1752934at2"/>
<evidence type="ECO:0000313" key="1">
    <source>
        <dbReference type="EMBL" id="KHS55967.1"/>
    </source>
</evidence>
<dbReference type="RefSeq" id="WP_039680984.1">
    <property type="nucleotide sequence ID" value="NZ_JAWGXO010000002.1"/>
</dbReference>
<dbReference type="EMBL" id="JWHR01000132">
    <property type="protein sequence ID" value="KHS55967.1"/>
    <property type="molecule type" value="Genomic_DNA"/>
</dbReference>
<dbReference type="Proteomes" id="UP000031189">
    <property type="component" value="Unassembled WGS sequence"/>
</dbReference>
<accession>A0A0B3W0Z8</accession>
<organism evidence="1 2">
    <name type="scientific">Terrisporobacter othiniensis</name>
    <dbReference type="NCBI Taxonomy" id="1577792"/>
    <lineage>
        <taxon>Bacteria</taxon>
        <taxon>Bacillati</taxon>
        <taxon>Bacillota</taxon>
        <taxon>Clostridia</taxon>
        <taxon>Peptostreptococcales</taxon>
        <taxon>Peptostreptococcaceae</taxon>
        <taxon>Terrisporobacter</taxon>
    </lineage>
</organism>
<comment type="caution">
    <text evidence="1">The sequence shown here is derived from an EMBL/GenBank/DDBJ whole genome shotgun (WGS) entry which is preliminary data.</text>
</comment>
<gene>
    <name evidence="1" type="ORF">QX51_16435</name>
</gene>
<proteinExistence type="predicted"/>
<sequence>MIEYEVSREIYNPCAGIYVFDDNFFCEVKTDNIEKTISEWIGGNIPKYEKNTFPDGSVEYILDLPRKVRYTFNII</sequence>